<protein>
    <submittedName>
        <fullName evidence="8">RNA polymerase sigma-70 factor</fullName>
    </submittedName>
</protein>
<evidence type="ECO:0000256" key="3">
    <source>
        <dbReference type="ARBA" id="ARBA00023015"/>
    </source>
</evidence>
<comment type="subunit">
    <text evidence="2">Interacts transiently with the RNA polymerase catalytic core formed by RpoA, RpoB, RpoC and RpoZ (2 alpha, 1 beta, 1 beta' and 1 omega subunit) to form the RNA polymerase holoenzyme that can initiate transcription.</text>
</comment>
<dbReference type="NCBIfam" id="TIGR02957">
    <property type="entry name" value="SigX4"/>
    <property type="match status" value="1"/>
</dbReference>
<dbReference type="PANTHER" id="PTHR30173:SF36">
    <property type="entry name" value="ECF RNA POLYMERASE SIGMA FACTOR SIGJ"/>
    <property type="match status" value="1"/>
</dbReference>
<dbReference type="SUPFAM" id="SSF88659">
    <property type="entry name" value="Sigma3 and sigma4 domains of RNA polymerase sigma factors"/>
    <property type="match status" value="1"/>
</dbReference>
<proteinExistence type="inferred from homology"/>
<dbReference type="InterPro" id="IPR014284">
    <property type="entry name" value="RNA_pol_sigma-70_dom"/>
</dbReference>
<dbReference type="Pfam" id="PF08281">
    <property type="entry name" value="Sigma70_r4_2"/>
    <property type="match status" value="1"/>
</dbReference>
<keyword evidence="3" id="KW-0805">Transcription regulation</keyword>
<gene>
    <name evidence="8" type="ORF">GCM10009560_46840</name>
</gene>
<sequence length="299" mass="32894">MTGAGRMDPATEAFLAHRNLLFTVAYEMLGSAADAEDALQETWLRWVRVDLGQVSDQRAYLVRITTRRALDRLRTLKRRKEAYVGQWLPEPLLTTPDVAEDVELAESVSMALMLVMETLSPTERAVFVLREVFDIDYEEIAAAVGKAPATVRQIAHRARRHVDARRPREVVSPSQARAVVESFRRALETRDLQGLLDVLAPEVVLVADGGGRKQAIPQPITGADKVARAIVGGLGKAQGTFTSEATVVNGNPALLLGLDGELDGVMAVQIEDDRITGLYYVRNPNKLTRMASETPLTLR</sequence>
<evidence type="ECO:0000259" key="7">
    <source>
        <dbReference type="Pfam" id="PF08281"/>
    </source>
</evidence>
<dbReference type="InterPro" id="IPR036388">
    <property type="entry name" value="WH-like_DNA-bd_sf"/>
</dbReference>
<dbReference type="Gene3D" id="1.10.10.10">
    <property type="entry name" value="Winged helix-like DNA-binding domain superfamily/Winged helix DNA-binding domain"/>
    <property type="match status" value="1"/>
</dbReference>
<keyword evidence="9" id="KW-1185">Reference proteome</keyword>
<keyword evidence="5" id="KW-0804">Transcription</keyword>
<feature type="domain" description="RNA polymerase sigma factor 70 region 4 type 2" evidence="7">
    <location>
        <begin position="110"/>
        <end position="161"/>
    </location>
</feature>
<comment type="caution">
    <text evidence="8">The sequence shown here is derived from an EMBL/GenBank/DDBJ whole genome shotgun (WGS) entry which is preliminary data.</text>
</comment>
<dbReference type="InterPro" id="IPR013325">
    <property type="entry name" value="RNA_pol_sigma_r2"/>
</dbReference>
<dbReference type="SUPFAM" id="SSF54427">
    <property type="entry name" value="NTF2-like"/>
    <property type="match status" value="1"/>
</dbReference>
<dbReference type="EMBL" id="BAAAHQ010000023">
    <property type="protein sequence ID" value="GAA0937455.1"/>
    <property type="molecule type" value="Genomic_DNA"/>
</dbReference>
<dbReference type="InterPro" id="IPR013324">
    <property type="entry name" value="RNA_pol_sigma_r3/r4-like"/>
</dbReference>
<name>A0ABN1Q4T9_9ACTN</name>
<dbReference type="Pfam" id="PF04542">
    <property type="entry name" value="Sigma70_r2"/>
    <property type="match status" value="1"/>
</dbReference>
<dbReference type="NCBIfam" id="NF007214">
    <property type="entry name" value="PRK09636.1"/>
    <property type="match status" value="1"/>
</dbReference>
<comment type="similarity">
    <text evidence="1">Belongs to the sigma-70 factor family. ECF subfamily.</text>
</comment>
<dbReference type="InterPro" id="IPR007627">
    <property type="entry name" value="RNA_pol_sigma70_r2"/>
</dbReference>
<dbReference type="InterPro" id="IPR032710">
    <property type="entry name" value="NTF2-like_dom_sf"/>
</dbReference>
<evidence type="ECO:0000256" key="4">
    <source>
        <dbReference type="ARBA" id="ARBA00023082"/>
    </source>
</evidence>
<evidence type="ECO:0000313" key="8">
    <source>
        <dbReference type="EMBL" id="GAA0937455.1"/>
    </source>
</evidence>
<dbReference type="Gene3D" id="1.10.1740.10">
    <property type="match status" value="1"/>
</dbReference>
<reference evidence="8 9" key="1">
    <citation type="journal article" date="2019" name="Int. J. Syst. Evol. Microbiol.">
        <title>The Global Catalogue of Microorganisms (GCM) 10K type strain sequencing project: providing services to taxonomists for standard genome sequencing and annotation.</title>
        <authorList>
            <consortium name="The Broad Institute Genomics Platform"/>
            <consortium name="The Broad Institute Genome Sequencing Center for Infectious Disease"/>
            <person name="Wu L."/>
            <person name="Ma J."/>
        </authorList>
    </citation>
    <scope>NUCLEOTIDE SEQUENCE [LARGE SCALE GENOMIC DNA]</scope>
    <source>
        <strain evidence="8 9">JCM 11136</strain>
    </source>
</reference>
<evidence type="ECO:0000259" key="6">
    <source>
        <dbReference type="Pfam" id="PF04542"/>
    </source>
</evidence>
<dbReference type="InterPro" id="IPR014303">
    <property type="entry name" value="RNA_pol_sigma-70_ECF"/>
</dbReference>
<evidence type="ECO:0000313" key="9">
    <source>
        <dbReference type="Proteomes" id="UP001501578"/>
    </source>
</evidence>
<dbReference type="Gene3D" id="3.10.450.50">
    <property type="match status" value="1"/>
</dbReference>
<dbReference type="InterPro" id="IPR013249">
    <property type="entry name" value="RNA_pol_sigma70_r4_t2"/>
</dbReference>
<dbReference type="SUPFAM" id="SSF88946">
    <property type="entry name" value="Sigma2 domain of RNA polymerase sigma factors"/>
    <property type="match status" value="1"/>
</dbReference>
<dbReference type="InterPro" id="IPR052704">
    <property type="entry name" value="ECF_Sigma-70_Domain"/>
</dbReference>
<organism evidence="8 9">
    <name type="scientific">Nonomuraea longicatena</name>
    <dbReference type="NCBI Taxonomy" id="83682"/>
    <lineage>
        <taxon>Bacteria</taxon>
        <taxon>Bacillati</taxon>
        <taxon>Actinomycetota</taxon>
        <taxon>Actinomycetes</taxon>
        <taxon>Streptosporangiales</taxon>
        <taxon>Streptosporangiaceae</taxon>
        <taxon>Nonomuraea</taxon>
    </lineage>
</organism>
<feature type="domain" description="RNA polymerase sigma-70 region 2" evidence="6">
    <location>
        <begin position="15"/>
        <end position="78"/>
    </location>
</feature>
<evidence type="ECO:0000256" key="5">
    <source>
        <dbReference type="ARBA" id="ARBA00023163"/>
    </source>
</evidence>
<keyword evidence="4" id="KW-0731">Sigma factor</keyword>
<dbReference type="PANTHER" id="PTHR30173">
    <property type="entry name" value="SIGMA 19 FACTOR"/>
    <property type="match status" value="1"/>
</dbReference>
<evidence type="ECO:0000256" key="1">
    <source>
        <dbReference type="ARBA" id="ARBA00010641"/>
    </source>
</evidence>
<accession>A0ABN1Q4T9</accession>
<dbReference type="NCBIfam" id="TIGR02937">
    <property type="entry name" value="sigma70-ECF"/>
    <property type="match status" value="1"/>
</dbReference>
<dbReference type="Proteomes" id="UP001501578">
    <property type="component" value="Unassembled WGS sequence"/>
</dbReference>
<dbReference type="CDD" id="cd06171">
    <property type="entry name" value="Sigma70_r4"/>
    <property type="match status" value="1"/>
</dbReference>
<evidence type="ECO:0000256" key="2">
    <source>
        <dbReference type="ARBA" id="ARBA00011344"/>
    </source>
</evidence>